<dbReference type="InterPro" id="IPR032567">
    <property type="entry name" value="RTL1-rel"/>
</dbReference>
<evidence type="ECO:0000256" key="1">
    <source>
        <dbReference type="SAM" id="MobiDB-lite"/>
    </source>
</evidence>
<keyword evidence="3" id="KW-1185">Reference proteome</keyword>
<dbReference type="Proteomes" id="UP000187406">
    <property type="component" value="Unassembled WGS sequence"/>
</dbReference>
<evidence type="ECO:0000313" key="2">
    <source>
        <dbReference type="EMBL" id="GAV81428.1"/>
    </source>
</evidence>
<dbReference type="Pfam" id="PF08284">
    <property type="entry name" value="RVP_2"/>
    <property type="match status" value="1"/>
</dbReference>
<proteinExistence type="predicted"/>
<protein>
    <submittedName>
        <fullName evidence="2">RVP_2 domain-containing protein</fullName>
    </submittedName>
</protein>
<evidence type="ECO:0000313" key="3">
    <source>
        <dbReference type="Proteomes" id="UP000187406"/>
    </source>
</evidence>
<dbReference type="Gene3D" id="2.40.70.10">
    <property type="entry name" value="Acid Proteases"/>
    <property type="match status" value="1"/>
</dbReference>
<dbReference type="PANTHER" id="PTHR15503:SF45">
    <property type="entry name" value="RNA-DIRECTED DNA POLYMERASE HOMOLOG"/>
    <property type="match status" value="1"/>
</dbReference>
<dbReference type="OrthoDB" id="1751327at2759"/>
<dbReference type="CDD" id="cd00303">
    <property type="entry name" value="retropepsin_like"/>
    <property type="match status" value="1"/>
</dbReference>
<dbReference type="PANTHER" id="PTHR15503">
    <property type="entry name" value="LDOC1 RELATED"/>
    <property type="match status" value="1"/>
</dbReference>
<dbReference type="EMBL" id="BDDD01002404">
    <property type="protein sequence ID" value="GAV81428.1"/>
    <property type="molecule type" value="Genomic_DNA"/>
</dbReference>
<feature type="region of interest" description="Disordered" evidence="1">
    <location>
        <begin position="1"/>
        <end position="23"/>
    </location>
</feature>
<gene>
    <name evidence="2" type="ORF">CFOL_v3_24883</name>
</gene>
<dbReference type="SUPFAM" id="SSF50630">
    <property type="entry name" value="Acid proteases"/>
    <property type="match status" value="1"/>
</dbReference>
<comment type="caution">
    <text evidence="2">The sequence shown here is derived from an EMBL/GenBank/DDBJ whole genome shotgun (WGS) entry which is preliminary data.</text>
</comment>
<dbReference type="InterPro" id="IPR021109">
    <property type="entry name" value="Peptidase_aspartic_dom_sf"/>
</dbReference>
<accession>A0A1Q3CMY6</accession>
<sequence>MSNQCTRPDMGGQGEGGAQQRAPTRTYAMTTNKVDNPNDVMTGTFPVCSKATYILFDTSATHSFVSLSSVRYLSTPSQDLEIGLAVETPNANTLLADKVYRSCELELCDRKLLVDLIPLAILNFDIILGMDWLSANRASVDCFKKQVRFAMSNQPEFIFRSMGVSKPLNFISTIQAKQLLKSGFEGYLAYVVDTKEENMRIEDVHIVKEFTDVFLKIYLVYTGSRCGICNSYSP</sequence>
<dbReference type="AlphaFoldDB" id="A0A1Q3CMY6"/>
<dbReference type="InParanoid" id="A0A1Q3CMY6"/>
<organism evidence="2 3">
    <name type="scientific">Cephalotus follicularis</name>
    <name type="common">Albany pitcher plant</name>
    <dbReference type="NCBI Taxonomy" id="3775"/>
    <lineage>
        <taxon>Eukaryota</taxon>
        <taxon>Viridiplantae</taxon>
        <taxon>Streptophyta</taxon>
        <taxon>Embryophyta</taxon>
        <taxon>Tracheophyta</taxon>
        <taxon>Spermatophyta</taxon>
        <taxon>Magnoliopsida</taxon>
        <taxon>eudicotyledons</taxon>
        <taxon>Gunneridae</taxon>
        <taxon>Pentapetalae</taxon>
        <taxon>rosids</taxon>
        <taxon>fabids</taxon>
        <taxon>Oxalidales</taxon>
        <taxon>Cephalotaceae</taxon>
        <taxon>Cephalotus</taxon>
    </lineage>
</organism>
<name>A0A1Q3CMY6_CEPFO</name>
<reference evidence="3" key="1">
    <citation type="submission" date="2016-04" db="EMBL/GenBank/DDBJ databases">
        <title>Cephalotus genome sequencing.</title>
        <authorList>
            <person name="Fukushima K."/>
            <person name="Hasebe M."/>
            <person name="Fang X."/>
        </authorList>
    </citation>
    <scope>NUCLEOTIDE SEQUENCE [LARGE SCALE GENOMIC DNA]</scope>
    <source>
        <strain evidence="3">cv. St1</strain>
    </source>
</reference>